<reference evidence="1 2" key="1">
    <citation type="submission" date="2018-08" db="EMBL/GenBank/DDBJ databases">
        <title>A genome reference for cultivated species of the human gut microbiota.</title>
        <authorList>
            <person name="Zou Y."/>
            <person name="Xue W."/>
            <person name="Luo G."/>
        </authorList>
    </citation>
    <scope>NUCLEOTIDE SEQUENCE [LARGE SCALE GENOMIC DNA]</scope>
    <source>
        <strain evidence="1 2">AM25-1</strain>
    </source>
</reference>
<gene>
    <name evidence="1" type="ORF">DW663_04120</name>
</gene>
<dbReference type="EMBL" id="QRHL01000004">
    <property type="protein sequence ID" value="RHF73461.1"/>
    <property type="molecule type" value="Genomic_DNA"/>
</dbReference>
<comment type="caution">
    <text evidence="1">The sequence shown here is derived from an EMBL/GenBank/DDBJ whole genome shotgun (WGS) entry which is preliminary data.</text>
</comment>
<evidence type="ECO:0000313" key="2">
    <source>
        <dbReference type="Proteomes" id="UP000284676"/>
    </source>
</evidence>
<evidence type="ECO:0000313" key="1">
    <source>
        <dbReference type="EMBL" id="RHF73461.1"/>
    </source>
</evidence>
<sequence>MQCDMLNIIKEKKASELFNLLESQGKIEVLSECAQFLDKRAYITIDTNGNLKRKKGSIALPVIAFLNDNNLFVEELLYSCDIKERQNLDKIERYSSLDIEKVKTNYIKTLFNGNLEFAKRYGKELFLRDRKEFFKISSNFALIGTNNIKPLMVLALNKLMSEYNENIFYIFIQYMVKFRDNTEIYEKVSEYEGEAKEIKEILKSNKNLLESLEGLEILSSLKLVENIDISNKKKVLGKLKYMIENIKDYTPLREVEKKLLESFL</sequence>
<proteinExistence type="predicted"/>
<name>A0A414PYA6_FUSMR</name>
<dbReference type="Proteomes" id="UP000284676">
    <property type="component" value="Unassembled WGS sequence"/>
</dbReference>
<protein>
    <submittedName>
        <fullName evidence="1">Uncharacterized protein</fullName>
    </submittedName>
</protein>
<dbReference type="GeneID" id="62764220"/>
<organism evidence="1 2">
    <name type="scientific">Fusobacterium mortiferum</name>
    <dbReference type="NCBI Taxonomy" id="850"/>
    <lineage>
        <taxon>Bacteria</taxon>
        <taxon>Fusobacteriati</taxon>
        <taxon>Fusobacteriota</taxon>
        <taxon>Fusobacteriia</taxon>
        <taxon>Fusobacteriales</taxon>
        <taxon>Fusobacteriaceae</taxon>
        <taxon>Fusobacterium</taxon>
    </lineage>
</organism>
<dbReference type="AlphaFoldDB" id="A0A414PYA6"/>
<accession>A0A414PYA6</accession>
<dbReference type="RefSeq" id="WP_005886953.1">
    <property type="nucleotide sequence ID" value="NZ_CABMMQ010000002.1"/>
</dbReference>